<dbReference type="Pfam" id="PF01569">
    <property type="entry name" value="PAP2"/>
    <property type="match status" value="1"/>
</dbReference>
<name>A0A1C4BJ48_9BACT</name>
<dbReference type="SMART" id="SM00014">
    <property type="entry name" value="acidPPc"/>
    <property type="match status" value="1"/>
</dbReference>
<dbReference type="InterPro" id="IPR036938">
    <property type="entry name" value="PAP2/HPO_sf"/>
</dbReference>
<proteinExistence type="predicted"/>
<organism evidence="2 3">
    <name type="scientific">Chitinophaga costaii</name>
    <dbReference type="NCBI Taxonomy" id="1335309"/>
    <lineage>
        <taxon>Bacteria</taxon>
        <taxon>Pseudomonadati</taxon>
        <taxon>Bacteroidota</taxon>
        <taxon>Chitinophagia</taxon>
        <taxon>Chitinophagales</taxon>
        <taxon>Chitinophagaceae</taxon>
        <taxon>Chitinophaga</taxon>
    </lineage>
</organism>
<sequence>MALWSVLLISGTDCLAQRLDFATASGNPEPPSRDTTVPHFLIPQTVEPERGFHLTAAGITIPAALIGIGASGLSTNSPMYKLNHSTAKEIYEDHPHFYTWVDDYLKYLPAAATAALEAAGVKGKHTAGQTAIIYAISYAIMGISTEAVKHIARETRPDGTDDLSFPSGHTATAFASAELMRLEFKDTHPLLAWSGYLAALGTGALRMYKQRHYAGDVAAGAGVGILSTEAAYLIYPVLQRTFSRKQATPKVVLLPAYDAQWKTAGVNFTYHF</sequence>
<dbReference type="CDD" id="cd03394">
    <property type="entry name" value="PAP2_like_5"/>
    <property type="match status" value="1"/>
</dbReference>
<gene>
    <name evidence="2" type="ORF">GA0116948_103118</name>
</gene>
<protein>
    <submittedName>
        <fullName evidence="2">PAP2 superfamily protein</fullName>
    </submittedName>
</protein>
<accession>A0A1C4BJ48</accession>
<keyword evidence="3" id="KW-1185">Reference proteome</keyword>
<evidence type="ECO:0000313" key="3">
    <source>
        <dbReference type="Proteomes" id="UP000242818"/>
    </source>
</evidence>
<evidence type="ECO:0000259" key="1">
    <source>
        <dbReference type="SMART" id="SM00014"/>
    </source>
</evidence>
<dbReference type="InterPro" id="IPR000326">
    <property type="entry name" value="PAP2/HPO"/>
</dbReference>
<dbReference type="AlphaFoldDB" id="A0A1C4BJ48"/>
<dbReference type="SUPFAM" id="SSF48317">
    <property type="entry name" value="Acid phosphatase/Vanadium-dependent haloperoxidase"/>
    <property type="match status" value="1"/>
</dbReference>
<dbReference type="Gene3D" id="1.20.144.10">
    <property type="entry name" value="Phosphatidic acid phosphatase type 2/haloperoxidase"/>
    <property type="match status" value="1"/>
</dbReference>
<reference evidence="2 3" key="1">
    <citation type="submission" date="2016-08" db="EMBL/GenBank/DDBJ databases">
        <authorList>
            <person name="Seilhamer J.J."/>
        </authorList>
    </citation>
    <scope>NUCLEOTIDE SEQUENCE [LARGE SCALE GENOMIC DNA]</scope>
    <source>
        <strain evidence="2 3">A37T2</strain>
    </source>
</reference>
<feature type="domain" description="Phosphatidic acid phosphatase type 2/haloperoxidase" evidence="1">
    <location>
        <begin position="130"/>
        <end position="232"/>
    </location>
</feature>
<dbReference type="STRING" id="1335309.GA0116948_103118"/>
<evidence type="ECO:0000313" key="2">
    <source>
        <dbReference type="EMBL" id="SCC06768.1"/>
    </source>
</evidence>
<dbReference type="Proteomes" id="UP000242818">
    <property type="component" value="Unassembled WGS sequence"/>
</dbReference>
<dbReference type="EMBL" id="FMAR01000003">
    <property type="protein sequence ID" value="SCC06768.1"/>
    <property type="molecule type" value="Genomic_DNA"/>
</dbReference>